<feature type="domain" description="DUF4470" evidence="1">
    <location>
        <begin position="15"/>
        <end position="102"/>
    </location>
</feature>
<keyword evidence="3" id="KW-1185">Reference proteome</keyword>
<sequence length="1186" mass="132586">MLHPVNWPKKSFFYPVGSTTPVSFTQTLSPELKADILLLGCGDPRSILYTIHADLAPKYRQMDFTCCDWEPAVLARNMLLFTMIDDSVPISNIWCIFYHFFLDQHSYDVLLAQCRTLFQSSSDMNTWKKSKYGKYLRFCTQHSLDEIRRHWSLLLDMNSLTDRQKEDLKSSFVSGMKSVRDKYSTTNGSFRAAGPLFLSFLSHSASTHKIFWSSGVLSSHLTSNTSHPHVNPTFAYCQGKKQFNVHYGTDPLQCFFLAPTLANISNTRSAYPPTIEHLVESALDQFSSWCSSFKTRLSSDTSSEMTIRFFVGEALAFGHALQVCRIHQLTKTSIYTQPWGGSQIEFDCEDYGRSSRHPAPLTFNVIDTSNLADHAGLINLLVAAVPLLQQSPCSVLHTNTLLRCDLQGSPVSGLTGKTFADIPTLCLLLGVAPTPYLSHFTTVSNKHEIAVSSFSSGQLLDPISWRISSSPIPCSPMQDTEPDLSALLVCGAEHLGKFLFSVYLQMFSEEDMYNNLENRNQETVQKQVTPHYTRAGLACLFGFIKDRVETDWPLVTLTFFRLFEQDRTLTTGFNNYQDLLCELYIRDLHFCYYLSADHLRSQRKGHNRFAGWKELPSVVCVVLKVPRAYLKRLEDIDLGDSSVPILNCTSKGPQSHNIFSSIRPMFGDITISRNVAGEPQVDIIEDSEGWMNNSPLIVTFYMPTWIILKNNPETFSIGLNIRANLRNAALFAPKFGLELSIYSTKLTDMEHIQIVRHRPGNIGEIARLRSTSALVNLRVKEHPTVMRKVKLDFDGTGTRATTLTMRHDVNNLAAQALSGGASVTLRAVSDTSMMVTFGNYKRLFVYPFPICGKQTKCRVARKSSYIEIEAPIRPSYDDFVDFSLNPFPVIVQNGAVNVLNMHYVNMDILPALQGTALKGRLEWIPSHLGFALSEREKQAIIRAEQQERGALVNVKKTITLLFSSYLGLSEQGPYTPFGLSDPTDGLYVLIFVNDIKFDLPSHTVVIDACVVPLNDSIMDTMTPKLGGLASSGFLKIITHNNETRAWKSLFPALAERCRTWKHLPNCEYLSTGIPVTLEGSNGSPLCSCGTGKNLGSFGGLIEWKVFYEEATRIAIGPLFTSSFMQDNTDTVKGSITSSLTLCNNCRGPGKPKLLICTRFWKRLKARATGTTAAFDALASTANTRVL</sequence>
<dbReference type="AlphaFoldDB" id="A0A9P5TUP7"/>
<evidence type="ECO:0000313" key="2">
    <source>
        <dbReference type="EMBL" id="KAF8914415.1"/>
    </source>
</evidence>
<organism evidence="2 3">
    <name type="scientific">Gymnopilus junonius</name>
    <name type="common">Spectacular rustgill mushroom</name>
    <name type="synonym">Gymnopilus spectabilis subsp. junonius</name>
    <dbReference type="NCBI Taxonomy" id="109634"/>
    <lineage>
        <taxon>Eukaryota</taxon>
        <taxon>Fungi</taxon>
        <taxon>Dikarya</taxon>
        <taxon>Basidiomycota</taxon>
        <taxon>Agaricomycotina</taxon>
        <taxon>Agaricomycetes</taxon>
        <taxon>Agaricomycetidae</taxon>
        <taxon>Agaricales</taxon>
        <taxon>Agaricineae</taxon>
        <taxon>Hymenogastraceae</taxon>
        <taxon>Gymnopilus</taxon>
    </lineage>
</organism>
<dbReference type="Pfam" id="PF14737">
    <property type="entry name" value="DUF4470"/>
    <property type="match status" value="1"/>
</dbReference>
<accession>A0A9P5TUP7</accession>
<proteinExistence type="predicted"/>
<name>A0A9P5TUP7_GYMJU</name>
<dbReference type="OrthoDB" id="432970at2759"/>
<evidence type="ECO:0000259" key="1">
    <source>
        <dbReference type="Pfam" id="PF14737"/>
    </source>
</evidence>
<gene>
    <name evidence="2" type="ORF">CPB84DRAFT_1841121</name>
</gene>
<comment type="caution">
    <text evidence="2">The sequence shown here is derived from an EMBL/GenBank/DDBJ whole genome shotgun (WGS) entry which is preliminary data.</text>
</comment>
<evidence type="ECO:0000313" key="3">
    <source>
        <dbReference type="Proteomes" id="UP000724874"/>
    </source>
</evidence>
<dbReference type="InterPro" id="IPR027974">
    <property type="entry name" value="DUF4470"/>
</dbReference>
<dbReference type="Proteomes" id="UP000724874">
    <property type="component" value="Unassembled WGS sequence"/>
</dbReference>
<reference evidence="2" key="1">
    <citation type="submission" date="2020-11" db="EMBL/GenBank/DDBJ databases">
        <authorList>
            <consortium name="DOE Joint Genome Institute"/>
            <person name="Ahrendt S."/>
            <person name="Riley R."/>
            <person name="Andreopoulos W."/>
            <person name="LaButti K."/>
            <person name="Pangilinan J."/>
            <person name="Ruiz-duenas F.J."/>
            <person name="Barrasa J.M."/>
            <person name="Sanchez-Garcia M."/>
            <person name="Camarero S."/>
            <person name="Miyauchi S."/>
            <person name="Serrano A."/>
            <person name="Linde D."/>
            <person name="Babiker R."/>
            <person name="Drula E."/>
            <person name="Ayuso-Fernandez I."/>
            <person name="Pacheco R."/>
            <person name="Padilla G."/>
            <person name="Ferreira P."/>
            <person name="Barriuso J."/>
            <person name="Kellner H."/>
            <person name="Castanera R."/>
            <person name="Alfaro M."/>
            <person name="Ramirez L."/>
            <person name="Pisabarro A.G."/>
            <person name="Kuo A."/>
            <person name="Tritt A."/>
            <person name="Lipzen A."/>
            <person name="He G."/>
            <person name="Yan M."/>
            <person name="Ng V."/>
            <person name="Cullen D."/>
            <person name="Martin F."/>
            <person name="Rosso M.-N."/>
            <person name="Henrissat B."/>
            <person name="Hibbett D."/>
            <person name="Martinez A.T."/>
            <person name="Grigoriev I.V."/>
        </authorList>
    </citation>
    <scope>NUCLEOTIDE SEQUENCE</scope>
    <source>
        <strain evidence="2">AH 44721</strain>
    </source>
</reference>
<dbReference type="EMBL" id="JADNYJ010000001">
    <property type="protein sequence ID" value="KAF8914415.1"/>
    <property type="molecule type" value="Genomic_DNA"/>
</dbReference>
<protein>
    <recommendedName>
        <fullName evidence="1">DUF4470 domain-containing protein</fullName>
    </recommendedName>
</protein>